<dbReference type="Pfam" id="PF08402">
    <property type="entry name" value="TOBE_2"/>
    <property type="match status" value="1"/>
</dbReference>
<dbReference type="InterPro" id="IPR003593">
    <property type="entry name" value="AAA+_ATPase"/>
</dbReference>
<dbReference type="Proteomes" id="UP000199611">
    <property type="component" value="Unassembled WGS sequence"/>
</dbReference>
<evidence type="ECO:0000256" key="1">
    <source>
        <dbReference type="ARBA" id="ARBA00022448"/>
    </source>
</evidence>
<organism evidence="5 6">
    <name type="scientific">Thermodesulforhabdus norvegica</name>
    <dbReference type="NCBI Taxonomy" id="39841"/>
    <lineage>
        <taxon>Bacteria</taxon>
        <taxon>Pseudomonadati</taxon>
        <taxon>Thermodesulfobacteriota</taxon>
        <taxon>Syntrophobacteria</taxon>
        <taxon>Syntrophobacterales</taxon>
        <taxon>Thermodesulforhabdaceae</taxon>
        <taxon>Thermodesulforhabdus</taxon>
    </lineage>
</organism>
<dbReference type="GO" id="GO:0005524">
    <property type="term" value="F:ATP binding"/>
    <property type="evidence" value="ECO:0007669"/>
    <property type="project" value="UniProtKB-KW"/>
</dbReference>
<dbReference type="PROSITE" id="PS00211">
    <property type="entry name" value="ABC_TRANSPORTER_1"/>
    <property type="match status" value="1"/>
</dbReference>
<dbReference type="Gene3D" id="3.40.50.300">
    <property type="entry name" value="P-loop containing nucleotide triphosphate hydrolases"/>
    <property type="match status" value="1"/>
</dbReference>
<dbReference type="InterPro" id="IPR050093">
    <property type="entry name" value="ABC_SmlMolc_Importer"/>
</dbReference>
<dbReference type="EMBL" id="FOUU01000002">
    <property type="protein sequence ID" value="SFM59070.1"/>
    <property type="molecule type" value="Genomic_DNA"/>
</dbReference>
<name>A0A1I4S476_9BACT</name>
<dbReference type="InterPro" id="IPR017871">
    <property type="entry name" value="ABC_transporter-like_CS"/>
</dbReference>
<dbReference type="InterPro" id="IPR013611">
    <property type="entry name" value="Transp-assoc_OB_typ2"/>
</dbReference>
<gene>
    <name evidence="5" type="ORF">SAMN05660836_00733</name>
</gene>
<dbReference type="Gene3D" id="2.40.50.100">
    <property type="match status" value="1"/>
</dbReference>
<feature type="domain" description="ABC transporter" evidence="4">
    <location>
        <begin position="1"/>
        <end position="200"/>
    </location>
</feature>
<dbReference type="PROSITE" id="PS50893">
    <property type="entry name" value="ABC_TRANSPORTER_2"/>
    <property type="match status" value="1"/>
</dbReference>
<evidence type="ECO:0000256" key="3">
    <source>
        <dbReference type="ARBA" id="ARBA00022840"/>
    </source>
</evidence>
<evidence type="ECO:0000256" key="2">
    <source>
        <dbReference type="ARBA" id="ARBA00022741"/>
    </source>
</evidence>
<dbReference type="STRING" id="39841.SAMN05660836_00733"/>
<dbReference type="SUPFAM" id="SSF52540">
    <property type="entry name" value="P-loop containing nucleoside triphosphate hydrolases"/>
    <property type="match status" value="1"/>
</dbReference>
<dbReference type="PANTHER" id="PTHR42781">
    <property type="entry name" value="SPERMIDINE/PUTRESCINE IMPORT ATP-BINDING PROTEIN POTA"/>
    <property type="match status" value="1"/>
</dbReference>
<keyword evidence="1" id="KW-0813">Transport</keyword>
<proteinExistence type="predicted"/>
<protein>
    <submittedName>
        <fullName evidence="5">Tungstate/molybdate transport system ATP-binding protein</fullName>
    </submittedName>
</protein>
<evidence type="ECO:0000313" key="5">
    <source>
        <dbReference type="EMBL" id="SFM59070.1"/>
    </source>
</evidence>
<keyword evidence="6" id="KW-1185">Reference proteome</keyword>
<dbReference type="GO" id="GO:0016887">
    <property type="term" value="F:ATP hydrolysis activity"/>
    <property type="evidence" value="ECO:0007669"/>
    <property type="project" value="InterPro"/>
</dbReference>
<dbReference type="GO" id="GO:0043190">
    <property type="term" value="C:ATP-binding cassette (ABC) transporter complex"/>
    <property type="evidence" value="ECO:0007669"/>
    <property type="project" value="InterPro"/>
</dbReference>
<accession>A0A1I4S476</accession>
<sequence length="315" mass="34747">MGPTGAGKTLVLEAIAGLVPVTSGRVLINDRDVTKLPPEKRGISIVYQDQALFPHLTVKENIEYGLKFRDRDVKSTTSYVARLVEKLGIRHLLHRKPVNLSGGEKQRVALARALAVRPSLLLMDEPLSALDPSFRDEMGMLLKDIWEYTGATFIMVTHDFTEALSLGTRGAVMNKGGLEQVGNLWDIFQRPATVFVAHFVGMRNVFDARFDGTHAFINGLLIQPPKPEDRKIGKLAFRPELIRIVPRLDSSVAQINVFSGTVTSCAKKGFTCEITVKVSSVQFTVHVPMAMALNMGISEGQYITVVIPPEAIHIF</sequence>
<dbReference type="PANTHER" id="PTHR42781:SF4">
    <property type="entry name" value="SPERMIDINE_PUTRESCINE IMPORT ATP-BINDING PROTEIN POTA"/>
    <property type="match status" value="1"/>
</dbReference>
<dbReference type="AlphaFoldDB" id="A0A1I4S476"/>
<keyword evidence="2" id="KW-0547">Nucleotide-binding</keyword>
<dbReference type="SUPFAM" id="SSF50331">
    <property type="entry name" value="MOP-like"/>
    <property type="match status" value="1"/>
</dbReference>
<evidence type="ECO:0000259" key="4">
    <source>
        <dbReference type="PROSITE" id="PS50893"/>
    </source>
</evidence>
<evidence type="ECO:0000313" key="6">
    <source>
        <dbReference type="Proteomes" id="UP000199611"/>
    </source>
</evidence>
<dbReference type="GO" id="GO:0022857">
    <property type="term" value="F:transmembrane transporter activity"/>
    <property type="evidence" value="ECO:0007669"/>
    <property type="project" value="InterPro"/>
</dbReference>
<dbReference type="Pfam" id="PF00005">
    <property type="entry name" value="ABC_tran"/>
    <property type="match status" value="1"/>
</dbReference>
<keyword evidence="3 5" id="KW-0067">ATP-binding</keyword>
<dbReference type="InterPro" id="IPR008995">
    <property type="entry name" value="Mo/tungstate-bd_C_term_dom"/>
</dbReference>
<reference evidence="5 6" key="1">
    <citation type="submission" date="2016-10" db="EMBL/GenBank/DDBJ databases">
        <authorList>
            <person name="de Groot N.N."/>
        </authorList>
    </citation>
    <scope>NUCLEOTIDE SEQUENCE [LARGE SCALE GENOMIC DNA]</scope>
    <source>
        <strain evidence="5 6">DSM 9990</strain>
    </source>
</reference>
<dbReference type="InterPro" id="IPR003439">
    <property type="entry name" value="ABC_transporter-like_ATP-bd"/>
</dbReference>
<dbReference type="SMART" id="SM00382">
    <property type="entry name" value="AAA"/>
    <property type="match status" value="1"/>
</dbReference>
<dbReference type="InterPro" id="IPR027417">
    <property type="entry name" value="P-loop_NTPase"/>
</dbReference>